<dbReference type="KEGG" id="bcoa:BF29_2817"/>
<name>A0A8B4BVU7_HEYCO</name>
<reference evidence="1 2" key="1">
    <citation type="submission" date="2016-11" db="EMBL/GenBank/DDBJ databases">
        <authorList>
            <person name="Varghese N."/>
            <person name="Submissions S."/>
        </authorList>
    </citation>
    <scope>NUCLEOTIDE SEQUENCE [LARGE SCALE GENOMIC DNA]</scope>
    <source>
        <strain evidence="1 2">DSM 1</strain>
    </source>
</reference>
<organism evidence="1 2">
    <name type="scientific">Heyndrickxia coagulans DSM 1 = ATCC 7050</name>
    <dbReference type="NCBI Taxonomy" id="1121088"/>
    <lineage>
        <taxon>Bacteria</taxon>
        <taxon>Bacillati</taxon>
        <taxon>Bacillota</taxon>
        <taxon>Bacilli</taxon>
        <taxon>Bacillales</taxon>
        <taxon>Bacillaceae</taxon>
        <taxon>Heyndrickxia</taxon>
    </lineage>
</organism>
<evidence type="ECO:0000313" key="1">
    <source>
        <dbReference type="EMBL" id="SHF13530.1"/>
    </source>
</evidence>
<proteinExistence type="predicted"/>
<evidence type="ECO:0000313" key="2">
    <source>
        <dbReference type="Proteomes" id="UP000184029"/>
    </source>
</evidence>
<accession>A0A8B4BVU7</accession>
<dbReference type="EMBL" id="FQUB01000023">
    <property type="protein sequence ID" value="SHF13530.1"/>
    <property type="molecule type" value="Genomic_DNA"/>
</dbReference>
<dbReference type="Proteomes" id="UP000184029">
    <property type="component" value="Unassembled WGS sequence"/>
</dbReference>
<sequence>MPGLLWNEYLPYFANLLFLLKYPGGRTAPVRLSGPKKARFVFQVVFFTFHTKEPRLIGIGNLKQSQLLFHQV</sequence>
<gene>
    <name evidence="1" type="ORF">SAMN02745208_01461</name>
</gene>
<protein>
    <submittedName>
        <fullName evidence="1">Uncharacterized protein</fullName>
    </submittedName>
</protein>
<dbReference type="AlphaFoldDB" id="A0A8B4BVU7"/>
<comment type="caution">
    <text evidence="1">The sequence shown here is derived from an EMBL/GenBank/DDBJ whole genome shotgun (WGS) entry which is preliminary data.</text>
</comment>